<evidence type="ECO:0000256" key="3">
    <source>
        <dbReference type="ARBA" id="ARBA00022896"/>
    </source>
</evidence>
<dbReference type="Gene3D" id="2.60.120.330">
    <property type="entry name" value="B-lactam Antibiotic, Isopenicillin N Synthase, Chain"/>
    <property type="match status" value="1"/>
</dbReference>
<dbReference type="GeneID" id="107026657"/>
<dbReference type="InterPro" id="IPR027443">
    <property type="entry name" value="IPNS-like_sf"/>
</dbReference>
<evidence type="ECO:0000313" key="8">
    <source>
        <dbReference type="Proteomes" id="UP000694930"/>
    </source>
</evidence>
<evidence type="ECO:0000259" key="7">
    <source>
        <dbReference type="PROSITE" id="PS51471"/>
    </source>
</evidence>
<dbReference type="InterPro" id="IPR050295">
    <property type="entry name" value="Plant_2OG-oxidoreductases"/>
</dbReference>
<dbReference type="Pfam" id="PF14226">
    <property type="entry name" value="DIOX_N"/>
    <property type="match status" value="1"/>
</dbReference>
<organism evidence="8 9">
    <name type="scientific">Solanum pennellii</name>
    <name type="common">Tomato</name>
    <name type="synonym">Lycopersicon pennellii</name>
    <dbReference type="NCBI Taxonomy" id="28526"/>
    <lineage>
        <taxon>Eukaryota</taxon>
        <taxon>Viridiplantae</taxon>
        <taxon>Streptophyta</taxon>
        <taxon>Embryophyta</taxon>
        <taxon>Tracheophyta</taxon>
        <taxon>Spermatophyta</taxon>
        <taxon>Magnoliopsida</taxon>
        <taxon>eudicotyledons</taxon>
        <taxon>Gunneridae</taxon>
        <taxon>Pentapetalae</taxon>
        <taxon>asterids</taxon>
        <taxon>lamiids</taxon>
        <taxon>Solanales</taxon>
        <taxon>Solanaceae</taxon>
        <taxon>Solanoideae</taxon>
        <taxon>Solaneae</taxon>
        <taxon>Solanum</taxon>
        <taxon>Solanum subgen. Lycopersicon</taxon>
    </lineage>
</organism>
<accession>A0ABM1HBM4</accession>
<evidence type="ECO:0000256" key="6">
    <source>
        <dbReference type="RuleBase" id="RU003682"/>
    </source>
</evidence>
<protein>
    <submittedName>
        <fullName evidence="9">Thebaine 6-O-demethylase-like</fullName>
    </submittedName>
</protein>
<keyword evidence="3" id="KW-0847">Vitamin C</keyword>
<proteinExistence type="inferred from homology"/>
<dbReference type="Proteomes" id="UP000694930">
    <property type="component" value="Chromosome 8"/>
</dbReference>
<keyword evidence="2 6" id="KW-0479">Metal-binding</keyword>
<dbReference type="RefSeq" id="XP_015083189.1">
    <property type="nucleotide sequence ID" value="XM_015227703.2"/>
</dbReference>
<dbReference type="PROSITE" id="PS51471">
    <property type="entry name" value="FE2OG_OXY"/>
    <property type="match status" value="1"/>
</dbReference>
<dbReference type="PANTHER" id="PTHR47991">
    <property type="entry name" value="OXOGLUTARATE/IRON-DEPENDENT DIOXYGENASE"/>
    <property type="match status" value="1"/>
</dbReference>
<feature type="domain" description="Fe2OG dioxygenase" evidence="7">
    <location>
        <begin position="180"/>
        <end position="281"/>
    </location>
</feature>
<evidence type="ECO:0000256" key="2">
    <source>
        <dbReference type="ARBA" id="ARBA00022723"/>
    </source>
</evidence>
<dbReference type="InterPro" id="IPR026992">
    <property type="entry name" value="DIOX_N"/>
</dbReference>
<dbReference type="InterPro" id="IPR005123">
    <property type="entry name" value="Oxoglu/Fe-dep_dioxygenase_dom"/>
</dbReference>
<evidence type="ECO:0000256" key="1">
    <source>
        <dbReference type="ARBA" id="ARBA00008056"/>
    </source>
</evidence>
<evidence type="ECO:0000256" key="5">
    <source>
        <dbReference type="ARBA" id="ARBA00023004"/>
    </source>
</evidence>
<keyword evidence="4 6" id="KW-0560">Oxidoreductase</keyword>
<sequence>MDTPGTYVCHDQEEPIASNLLPSMLSQIPVIDMEMLLASDHSQLEKLHLACKDWGFFQMMNHGVSCSLLEKMKLELQGFFNLPMEEKKKFCKIEESMEGYGEVLVSCDEQNINRWIGKLYMVTLPIHLRKPHLFSNLPISLRDTLEEYSTQLKELSKKIFNIMGEALGLKGEDLSEVFDGGEQAMAMYYYPKCPQEDVVMGLNPHTDLAGLTILSQLNEVEGLHIKKDGAWIPITPLPNAFVINVGDMLEIVTNEIYKGVEHRPVLNPNKERLSIATFFKPKRDYYLSPASSLITPQNPVKFKQIGTVADYFKGYFSHKLVGKSYLDRMRLNSNDEENTD</sequence>
<reference evidence="8" key="1">
    <citation type="journal article" date="2014" name="Nat. Genet.">
        <title>The genome of the stress-tolerant wild tomato species Solanum pennellii.</title>
        <authorList>
            <person name="Bolger A."/>
            <person name="Scossa F."/>
            <person name="Bolger M.E."/>
            <person name="Lanz C."/>
            <person name="Maumus F."/>
            <person name="Tohge T."/>
            <person name="Quesneville H."/>
            <person name="Alseekh S."/>
            <person name="Sorensen I."/>
            <person name="Lichtenstein G."/>
            <person name="Fich E.A."/>
            <person name="Conte M."/>
            <person name="Keller H."/>
            <person name="Schneeberger K."/>
            <person name="Schwacke R."/>
            <person name="Ofner I."/>
            <person name="Vrebalov J."/>
            <person name="Xu Y."/>
            <person name="Osorio S."/>
            <person name="Aflitos S.A."/>
            <person name="Schijlen E."/>
            <person name="Jimenez-Gomez J.M."/>
            <person name="Ryngajllo M."/>
            <person name="Kimura S."/>
            <person name="Kumar R."/>
            <person name="Koenig D."/>
            <person name="Headland L.R."/>
            <person name="Maloof J.N."/>
            <person name="Sinha N."/>
            <person name="van Ham R.C."/>
            <person name="Lankhorst R.K."/>
            <person name="Mao L."/>
            <person name="Vogel A."/>
            <person name="Arsova B."/>
            <person name="Panstruga R."/>
            <person name="Fei Z."/>
            <person name="Rose J.K."/>
            <person name="Zamir D."/>
            <person name="Carrari F."/>
            <person name="Giovannoni J.J."/>
            <person name="Weigel D."/>
            <person name="Usadel B."/>
            <person name="Fernie A.R."/>
        </authorList>
    </citation>
    <scope>NUCLEOTIDE SEQUENCE [LARGE SCALE GENOMIC DNA]</scope>
    <source>
        <strain evidence="8">cv. LA0716</strain>
    </source>
</reference>
<dbReference type="Pfam" id="PF03171">
    <property type="entry name" value="2OG-FeII_Oxy"/>
    <property type="match status" value="1"/>
</dbReference>
<evidence type="ECO:0000313" key="9">
    <source>
        <dbReference type="RefSeq" id="XP_015083189.1"/>
    </source>
</evidence>
<comment type="similarity">
    <text evidence="1 6">Belongs to the iron/ascorbate-dependent oxidoreductase family.</text>
</comment>
<name>A0ABM1HBM4_SOLPN</name>
<reference evidence="9" key="2">
    <citation type="submission" date="2025-08" db="UniProtKB">
        <authorList>
            <consortium name="RefSeq"/>
        </authorList>
    </citation>
    <scope>IDENTIFICATION</scope>
</reference>
<evidence type="ECO:0000256" key="4">
    <source>
        <dbReference type="ARBA" id="ARBA00023002"/>
    </source>
</evidence>
<gene>
    <name evidence="9" type="primary">LOC107026657</name>
</gene>
<dbReference type="SUPFAM" id="SSF51197">
    <property type="entry name" value="Clavaminate synthase-like"/>
    <property type="match status" value="1"/>
</dbReference>
<keyword evidence="5 6" id="KW-0408">Iron</keyword>
<dbReference type="InterPro" id="IPR044861">
    <property type="entry name" value="IPNS-like_FE2OG_OXY"/>
</dbReference>
<keyword evidence="8" id="KW-1185">Reference proteome</keyword>